<dbReference type="EMBL" id="JAGKQM010000012">
    <property type="protein sequence ID" value="KAH0899511.1"/>
    <property type="molecule type" value="Genomic_DNA"/>
</dbReference>
<evidence type="ECO:0000313" key="3">
    <source>
        <dbReference type="Proteomes" id="UP000824890"/>
    </source>
</evidence>
<dbReference type="PANTHER" id="PTHR36313">
    <property type="entry name" value="ROOT MERISTEM GROWTH FACTOR 2"/>
    <property type="match status" value="1"/>
</dbReference>
<keyword evidence="1" id="KW-0472">Membrane</keyword>
<feature type="transmembrane region" description="Helical" evidence="1">
    <location>
        <begin position="21"/>
        <end position="38"/>
    </location>
</feature>
<proteinExistence type="predicted"/>
<comment type="caution">
    <text evidence="2">The sequence shown here is derived from an EMBL/GenBank/DDBJ whole genome shotgun (WGS) entry which is preliminary data.</text>
</comment>
<organism evidence="2 3">
    <name type="scientific">Brassica napus</name>
    <name type="common">Rape</name>
    <dbReference type="NCBI Taxonomy" id="3708"/>
    <lineage>
        <taxon>Eukaryota</taxon>
        <taxon>Viridiplantae</taxon>
        <taxon>Streptophyta</taxon>
        <taxon>Embryophyta</taxon>
        <taxon>Tracheophyta</taxon>
        <taxon>Spermatophyta</taxon>
        <taxon>Magnoliopsida</taxon>
        <taxon>eudicotyledons</taxon>
        <taxon>Gunneridae</taxon>
        <taxon>Pentapetalae</taxon>
        <taxon>rosids</taxon>
        <taxon>malvids</taxon>
        <taxon>Brassicales</taxon>
        <taxon>Brassicaceae</taxon>
        <taxon>Brassiceae</taxon>
        <taxon>Brassica</taxon>
    </lineage>
</organism>
<sequence length="116" mass="13140">MSLEGGDQGESRRVMTTLSKIICVLIILFLCISFRYSLHDGNQESSRDVVSVRKVTENGDVVIRGRKLMMTNGEAEKETTMNRKRKSGKSVDEDGLVAFTADYWRAKPKHHPPRNN</sequence>
<gene>
    <name evidence="2" type="ORF">HID58_049079</name>
</gene>
<keyword evidence="3" id="KW-1185">Reference proteome</keyword>
<name>A0ABQ8B5E7_BRANA</name>
<accession>A0ABQ8B5E7</accession>
<protein>
    <submittedName>
        <fullName evidence="2">Uncharacterized protein</fullName>
    </submittedName>
</protein>
<evidence type="ECO:0000313" key="2">
    <source>
        <dbReference type="EMBL" id="KAH0899511.1"/>
    </source>
</evidence>
<dbReference type="Proteomes" id="UP000824890">
    <property type="component" value="Unassembled WGS sequence"/>
</dbReference>
<evidence type="ECO:0000256" key="1">
    <source>
        <dbReference type="SAM" id="Phobius"/>
    </source>
</evidence>
<keyword evidence="1" id="KW-1133">Transmembrane helix</keyword>
<keyword evidence="1" id="KW-0812">Transmembrane</keyword>
<reference evidence="2 3" key="1">
    <citation type="submission" date="2021-05" db="EMBL/GenBank/DDBJ databases">
        <title>Genome Assembly of Synthetic Allotetraploid Brassica napus Reveals Homoeologous Exchanges between Subgenomes.</title>
        <authorList>
            <person name="Davis J.T."/>
        </authorList>
    </citation>
    <scope>NUCLEOTIDE SEQUENCE [LARGE SCALE GENOMIC DNA]</scope>
    <source>
        <strain evidence="3">cv. Da-Ae</strain>
        <tissue evidence="2">Seedling</tissue>
    </source>
</reference>
<dbReference type="PANTHER" id="PTHR36313:SF1">
    <property type="entry name" value="PROTEIN GOLVEN 11-RELATED"/>
    <property type="match status" value="1"/>
</dbReference>
<dbReference type="InterPro" id="IPR038804">
    <property type="entry name" value="RGF3"/>
</dbReference>